<accession>A0A5N5DWV7</accession>
<sequence length="259" mass="27317">MHDHTNTWGISTEAFLGWYVAAATGAMVIALVIRGVAMRKPTPALRTLTPPEMGVLTSDERAVRAAVAELESAAHSAGQGQHDRFTRIVRQRIDDAGGTAVPSRLVPTLPLPLLELRSDLVQAGYLNGNREHTLTRLSVVPVVVVAVVGTIRTGFTVVNENPVGYLPLVVVCLALIVVTLLRLSRRTRFGQVELSRLKDEYSYLTPNFQPSFATYGATSAGIAAALFGPGRDGGWAPGCGGGSSPSSCSTFSSTVSCGG</sequence>
<feature type="transmembrane region" description="Helical" evidence="1">
    <location>
        <begin position="137"/>
        <end position="158"/>
    </location>
</feature>
<dbReference type="NCBIfam" id="TIGR04222">
    <property type="entry name" value="near_uncomplex"/>
    <property type="match status" value="1"/>
</dbReference>
<organism evidence="2 3">
    <name type="scientific">Rhodococcus erythropolis</name>
    <name type="common">Arthrobacter picolinophilus</name>
    <dbReference type="NCBI Taxonomy" id="1833"/>
    <lineage>
        <taxon>Bacteria</taxon>
        <taxon>Bacillati</taxon>
        <taxon>Actinomycetota</taxon>
        <taxon>Actinomycetes</taxon>
        <taxon>Mycobacteriales</taxon>
        <taxon>Nocardiaceae</taxon>
        <taxon>Rhodococcus</taxon>
        <taxon>Rhodococcus erythropolis group</taxon>
    </lineage>
</organism>
<dbReference type="InterPro" id="IPR026467">
    <property type="entry name" value="Ser/Gly_Cys_C_dom"/>
</dbReference>
<evidence type="ECO:0000256" key="1">
    <source>
        <dbReference type="SAM" id="Phobius"/>
    </source>
</evidence>
<keyword evidence="1" id="KW-0472">Membrane</keyword>
<dbReference type="EMBL" id="MRBO01000733">
    <property type="protein sequence ID" value="KAB2582100.1"/>
    <property type="molecule type" value="Genomic_DNA"/>
</dbReference>
<evidence type="ECO:0000313" key="3">
    <source>
        <dbReference type="Proteomes" id="UP000325576"/>
    </source>
</evidence>
<gene>
    <name evidence="2" type="ORF">BS297_27485</name>
</gene>
<feature type="transmembrane region" description="Helical" evidence="1">
    <location>
        <begin position="164"/>
        <end position="183"/>
    </location>
</feature>
<protein>
    <recommendedName>
        <fullName evidence="4">TIGR04222 domain-containing membrane protein</fullName>
    </recommendedName>
</protein>
<evidence type="ECO:0008006" key="4">
    <source>
        <dbReference type="Google" id="ProtNLM"/>
    </source>
</evidence>
<keyword evidence="1" id="KW-1133">Transmembrane helix</keyword>
<comment type="caution">
    <text evidence="2">The sequence shown here is derived from an EMBL/GenBank/DDBJ whole genome shotgun (WGS) entry which is preliminary data.</text>
</comment>
<evidence type="ECO:0000313" key="2">
    <source>
        <dbReference type="EMBL" id="KAB2582100.1"/>
    </source>
</evidence>
<feature type="transmembrane region" description="Helical" evidence="1">
    <location>
        <begin position="16"/>
        <end position="37"/>
    </location>
</feature>
<keyword evidence="1" id="KW-0812">Transmembrane</keyword>
<name>A0A5N5DWV7_RHOER</name>
<reference evidence="2 3" key="1">
    <citation type="journal article" date="2017" name="Poromechanics V (2013)">
        <title>Genomic Characterization of the Arsenic-Tolerant Actinobacterium, &lt;i&gt;Rhodococcus erythropolis&lt;/i&gt; S43.</title>
        <authorList>
            <person name="Retamal-Morales G."/>
            <person name="Mehnert M."/>
            <person name="Schwabe R."/>
            <person name="Tischler D."/>
            <person name="Schloemann M."/>
            <person name="Levican G.J."/>
        </authorList>
    </citation>
    <scope>NUCLEOTIDE SEQUENCE [LARGE SCALE GENOMIC DNA]</scope>
    <source>
        <strain evidence="2 3">S43</strain>
    </source>
</reference>
<dbReference type="AlphaFoldDB" id="A0A5N5DWV7"/>
<dbReference type="Proteomes" id="UP000325576">
    <property type="component" value="Unassembled WGS sequence"/>
</dbReference>
<proteinExistence type="predicted"/>